<keyword evidence="4" id="KW-0010">Activator</keyword>
<evidence type="ECO:0000256" key="4">
    <source>
        <dbReference type="ARBA" id="ARBA00023159"/>
    </source>
</evidence>
<keyword evidence="5" id="KW-0804">Transcription</keyword>
<dbReference type="PANTHER" id="PTHR30346">
    <property type="entry name" value="TRANSCRIPTIONAL DUAL REGULATOR HCAR-RELATED"/>
    <property type="match status" value="1"/>
</dbReference>
<comment type="similarity">
    <text evidence="1">Belongs to the LysR transcriptional regulatory family.</text>
</comment>
<comment type="caution">
    <text evidence="7">The sequence shown here is derived from an EMBL/GenBank/DDBJ whole genome shotgun (WGS) entry which is preliminary data.</text>
</comment>
<evidence type="ECO:0000313" key="7">
    <source>
        <dbReference type="EMBL" id="MPM57826.1"/>
    </source>
</evidence>
<dbReference type="SUPFAM" id="SSF53850">
    <property type="entry name" value="Periplasmic binding protein-like II"/>
    <property type="match status" value="1"/>
</dbReference>
<organism evidence="7">
    <name type="scientific">bioreactor metagenome</name>
    <dbReference type="NCBI Taxonomy" id="1076179"/>
    <lineage>
        <taxon>unclassified sequences</taxon>
        <taxon>metagenomes</taxon>
        <taxon>ecological metagenomes</taxon>
    </lineage>
</organism>
<dbReference type="GO" id="GO:0003677">
    <property type="term" value="F:DNA binding"/>
    <property type="evidence" value="ECO:0007669"/>
    <property type="project" value="UniProtKB-KW"/>
</dbReference>
<evidence type="ECO:0000259" key="6">
    <source>
        <dbReference type="PROSITE" id="PS50931"/>
    </source>
</evidence>
<dbReference type="InterPro" id="IPR000847">
    <property type="entry name" value="LysR_HTH_N"/>
</dbReference>
<dbReference type="FunFam" id="1.10.10.10:FF:000001">
    <property type="entry name" value="LysR family transcriptional regulator"/>
    <property type="match status" value="1"/>
</dbReference>
<dbReference type="PANTHER" id="PTHR30346:SF26">
    <property type="entry name" value="HYDROGEN PEROXIDE-INDUCIBLE GENES ACTIVATOR"/>
    <property type="match status" value="1"/>
</dbReference>
<dbReference type="PRINTS" id="PR00039">
    <property type="entry name" value="HTHLYSR"/>
</dbReference>
<dbReference type="Gene3D" id="1.10.10.10">
    <property type="entry name" value="Winged helix-like DNA-binding domain superfamily/Winged helix DNA-binding domain"/>
    <property type="match status" value="1"/>
</dbReference>
<gene>
    <name evidence="7" type="primary">oxyR_18</name>
    <name evidence="7" type="ORF">SDC9_104649</name>
</gene>
<dbReference type="InterPro" id="IPR036390">
    <property type="entry name" value="WH_DNA-bd_sf"/>
</dbReference>
<dbReference type="Gene3D" id="3.40.190.10">
    <property type="entry name" value="Periplasmic binding protein-like II"/>
    <property type="match status" value="2"/>
</dbReference>
<name>A0A645AYG8_9ZZZZ</name>
<sequence length="308" mass="35167">MNIQQLEYIVAVDRYKHFAKAALSCGVTQPTLSMMVQRLEEELGVEIFDRTKSPVATNPIGEQIIAQAKVILFNVSQLKEISSSNKESVSGELKMGIIPTIAPYLLPKLFTEFRENLPDLKCKVSEMRTATIIEKLKSADIDIAILSTPLDEPSILEIPVYYEKFLIYVSPGEELFKKDKISENDLKPQSMWILQEGHCFRTQILNICHQDTGSMQQYEAGSIETLINVVDQNGGYTLIPELHVASLSEKQKKNIREFSGYEPRREISIVFRQDFVKERLLNEIVASIKEIIPKQMIDQRLSKFRVKL</sequence>
<evidence type="ECO:0000256" key="2">
    <source>
        <dbReference type="ARBA" id="ARBA00023015"/>
    </source>
</evidence>
<dbReference type="Pfam" id="PF00126">
    <property type="entry name" value="HTH_1"/>
    <property type="match status" value="1"/>
</dbReference>
<feature type="domain" description="HTH lysR-type" evidence="6">
    <location>
        <begin position="1"/>
        <end position="57"/>
    </location>
</feature>
<dbReference type="SUPFAM" id="SSF46785">
    <property type="entry name" value="Winged helix' DNA-binding domain"/>
    <property type="match status" value="1"/>
</dbReference>
<reference evidence="7" key="1">
    <citation type="submission" date="2019-08" db="EMBL/GenBank/DDBJ databases">
        <authorList>
            <person name="Kucharzyk K."/>
            <person name="Murdoch R.W."/>
            <person name="Higgins S."/>
            <person name="Loffler F."/>
        </authorList>
    </citation>
    <scope>NUCLEOTIDE SEQUENCE</scope>
</reference>
<evidence type="ECO:0000256" key="5">
    <source>
        <dbReference type="ARBA" id="ARBA00023163"/>
    </source>
</evidence>
<dbReference type="Pfam" id="PF03466">
    <property type="entry name" value="LysR_substrate"/>
    <property type="match status" value="1"/>
</dbReference>
<keyword evidence="3" id="KW-0238">DNA-binding</keyword>
<dbReference type="GO" id="GO:0003700">
    <property type="term" value="F:DNA-binding transcription factor activity"/>
    <property type="evidence" value="ECO:0007669"/>
    <property type="project" value="InterPro"/>
</dbReference>
<dbReference type="EMBL" id="VSSQ01016462">
    <property type="protein sequence ID" value="MPM57826.1"/>
    <property type="molecule type" value="Genomic_DNA"/>
</dbReference>
<protein>
    <submittedName>
        <fullName evidence="7">Hydrogen peroxide-inducible genes activator</fullName>
    </submittedName>
</protein>
<dbReference type="InterPro" id="IPR036388">
    <property type="entry name" value="WH-like_DNA-bd_sf"/>
</dbReference>
<dbReference type="GO" id="GO:0032993">
    <property type="term" value="C:protein-DNA complex"/>
    <property type="evidence" value="ECO:0007669"/>
    <property type="project" value="TreeGrafter"/>
</dbReference>
<dbReference type="CDD" id="cd08411">
    <property type="entry name" value="PBP2_OxyR"/>
    <property type="match status" value="1"/>
</dbReference>
<evidence type="ECO:0000256" key="3">
    <source>
        <dbReference type="ARBA" id="ARBA00023125"/>
    </source>
</evidence>
<keyword evidence="2" id="KW-0805">Transcription regulation</keyword>
<dbReference type="InterPro" id="IPR005119">
    <property type="entry name" value="LysR_subst-bd"/>
</dbReference>
<proteinExistence type="inferred from homology"/>
<dbReference type="PROSITE" id="PS50931">
    <property type="entry name" value="HTH_LYSR"/>
    <property type="match status" value="1"/>
</dbReference>
<dbReference type="AlphaFoldDB" id="A0A645AYG8"/>
<accession>A0A645AYG8</accession>
<evidence type="ECO:0000256" key="1">
    <source>
        <dbReference type="ARBA" id="ARBA00009437"/>
    </source>
</evidence>